<dbReference type="SFLD" id="SFLDG01129">
    <property type="entry name" value="C1.5:_HAD__Beta-PGM__Phosphata"/>
    <property type="match status" value="1"/>
</dbReference>
<evidence type="ECO:0000313" key="5">
    <source>
        <dbReference type="EMBL" id="MEJ8475452.1"/>
    </source>
</evidence>
<dbReference type="PANTHER" id="PTHR43434">
    <property type="entry name" value="PHOSPHOGLYCOLATE PHOSPHATASE"/>
    <property type="match status" value="1"/>
</dbReference>
<sequence>MTNTTSIKAILFDKDGTLLDFDASWAGINEALAQMASDGNPQFTDKLLRIAGMDPLSKSTSAGSLFAAGNSQEIAEAWISAGAKFDQAQLASEIDKLCIEGMRSAVPLPGIPGALHALSKAGFKLGVASSDSEASIHAFLQATGLSGHFEFIVGYDSGHGPKPEPGMMTGFAAAIDLPVSAIAMIGDNTHDLIMAQAASAGLKIGVLSGTGTEGDLSPLADIILESVAGLPDFLDNV</sequence>
<dbReference type="Proteomes" id="UP001385499">
    <property type="component" value="Unassembled WGS sequence"/>
</dbReference>
<dbReference type="InterPro" id="IPR050155">
    <property type="entry name" value="HAD-like_hydrolase_sf"/>
</dbReference>
<dbReference type="PANTHER" id="PTHR43434:SF1">
    <property type="entry name" value="PHOSPHOGLYCOLATE PHOSPHATASE"/>
    <property type="match status" value="1"/>
</dbReference>
<keyword evidence="6" id="KW-1185">Reference proteome</keyword>
<dbReference type="GO" id="GO:0016787">
    <property type="term" value="F:hydrolase activity"/>
    <property type="evidence" value="ECO:0007669"/>
    <property type="project" value="UniProtKB-KW"/>
</dbReference>
<organism evidence="5 6">
    <name type="scientific">Roseibium algae</name>
    <dbReference type="NCBI Taxonomy" id="3123038"/>
    <lineage>
        <taxon>Bacteria</taxon>
        <taxon>Pseudomonadati</taxon>
        <taxon>Pseudomonadota</taxon>
        <taxon>Alphaproteobacteria</taxon>
        <taxon>Hyphomicrobiales</taxon>
        <taxon>Stappiaceae</taxon>
        <taxon>Roseibium</taxon>
    </lineage>
</organism>
<dbReference type="Gene3D" id="1.10.150.240">
    <property type="entry name" value="Putative phosphatase, domain 2"/>
    <property type="match status" value="1"/>
</dbReference>
<accession>A0ABU8TNG1</accession>
<comment type="similarity">
    <text evidence="3">Belongs to the HAD-like hydrolase superfamily. CbbY/CbbZ/Gph/YieH family.</text>
</comment>
<comment type="caution">
    <text evidence="5">The sequence shown here is derived from an EMBL/GenBank/DDBJ whole genome shotgun (WGS) entry which is preliminary data.</text>
</comment>
<dbReference type="NCBIfam" id="TIGR01549">
    <property type="entry name" value="HAD-SF-IA-v1"/>
    <property type="match status" value="1"/>
</dbReference>
<dbReference type="InterPro" id="IPR023198">
    <property type="entry name" value="PGP-like_dom2"/>
</dbReference>
<evidence type="ECO:0000256" key="2">
    <source>
        <dbReference type="ARBA" id="ARBA00004818"/>
    </source>
</evidence>
<dbReference type="Pfam" id="PF00702">
    <property type="entry name" value="Hydrolase"/>
    <property type="match status" value="1"/>
</dbReference>
<name>A0ABU8TNG1_9HYPH</name>
<dbReference type="SFLD" id="SFLDS00003">
    <property type="entry name" value="Haloacid_Dehalogenase"/>
    <property type="match status" value="1"/>
</dbReference>
<dbReference type="Gene3D" id="3.40.50.1000">
    <property type="entry name" value="HAD superfamily/HAD-like"/>
    <property type="match status" value="1"/>
</dbReference>
<dbReference type="EC" id="3.1.3.18" evidence="4"/>
<dbReference type="RefSeq" id="WP_340275542.1">
    <property type="nucleotide sequence ID" value="NZ_JBAKIA010000011.1"/>
</dbReference>
<dbReference type="EMBL" id="JBAKIA010000011">
    <property type="protein sequence ID" value="MEJ8475452.1"/>
    <property type="molecule type" value="Genomic_DNA"/>
</dbReference>
<keyword evidence="5" id="KW-0378">Hydrolase</keyword>
<evidence type="ECO:0000256" key="3">
    <source>
        <dbReference type="ARBA" id="ARBA00006171"/>
    </source>
</evidence>
<proteinExistence type="inferred from homology"/>
<evidence type="ECO:0000256" key="4">
    <source>
        <dbReference type="ARBA" id="ARBA00013078"/>
    </source>
</evidence>
<comment type="catalytic activity">
    <reaction evidence="1">
        <text>2-phosphoglycolate + H2O = glycolate + phosphate</text>
        <dbReference type="Rhea" id="RHEA:14369"/>
        <dbReference type="ChEBI" id="CHEBI:15377"/>
        <dbReference type="ChEBI" id="CHEBI:29805"/>
        <dbReference type="ChEBI" id="CHEBI:43474"/>
        <dbReference type="ChEBI" id="CHEBI:58033"/>
        <dbReference type="EC" id="3.1.3.18"/>
    </reaction>
</comment>
<dbReference type="InterPro" id="IPR023214">
    <property type="entry name" value="HAD_sf"/>
</dbReference>
<reference evidence="5 6" key="1">
    <citation type="submission" date="2024-02" db="EMBL/GenBank/DDBJ databases">
        <title>Roseibium algae sp. nov., isolated from marine alga (Grateloupia sp.), showing potential in myo-inositol conversion.</title>
        <authorList>
            <person name="Wang Y."/>
        </authorList>
    </citation>
    <scope>NUCLEOTIDE SEQUENCE [LARGE SCALE GENOMIC DNA]</scope>
    <source>
        <strain evidence="5 6">H3510</strain>
    </source>
</reference>
<comment type="pathway">
    <text evidence="2">Organic acid metabolism; glycolate biosynthesis; glycolate from 2-phosphoglycolate: step 1/1.</text>
</comment>
<dbReference type="InterPro" id="IPR006439">
    <property type="entry name" value="HAD-SF_hydro_IA"/>
</dbReference>
<dbReference type="InterPro" id="IPR036412">
    <property type="entry name" value="HAD-like_sf"/>
</dbReference>
<evidence type="ECO:0000313" key="6">
    <source>
        <dbReference type="Proteomes" id="UP001385499"/>
    </source>
</evidence>
<protein>
    <recommendedName>
        <fullName evidence="4">phosphoglycolate phosphatase</fullName>
        <ecNumber evidence="4">3.1.3.18</ecNumber>
    </recommendedName>
</protein>
<gene>
    <name evidence="5" type="ORF">V6575_15255</name>
</gene>
<evidence type="ECO:0000256" key="1">
    <source>
        <dbReference type="ARBA" id="ARBA00000830"/>
    </source>
</evidence>
<dbReference type="PRINTS" id="PR00413">
    <property type="entry name" value="HADHALOGNASE"/>
</dbReference>
<dbReference type="SUPFAM" id="SSF56784">
    <property type="entry name" value="HAD-like"/>
    <property type="match status" value="1"/>
</dbReference>